<dbReference type="AlphaFoldDB" id="A0A7D4P5C1"/>
<dbReference type="GO" id="GO:0008808">
    <property type="term" value="F:cardiolipin synthase activity"/>
    <property type="evidence" value="ECO:0007669"/>
    <property type="project" value="UniProtKB-UniRule"/>
</dbReference>
<evidence type="ECO:0000256" key="7">
    <source>
        <dbReference type="ARBA" id="ARBA00022989"/>
    </source>
</evidence>
<dbReference type="InterPro" id="IPR001736">
    <property type="entry name" value="PLipase_D/transphosphatidylase"/>
</dbReference>
<keyword evidence="8" id="KW-0443">Lipid metabolism</keyword>
<reference evidence="15 16" key="1">
    <citation type="submission" date="2020-05" db="EMBL/GenBank/DDBJ databases">
        <title>Thiomicrorhabdus sediminis sp.nov. and Thiomicrorhabdus xiamenensis sp.nov., novel sulfur-oxidizing bacteria isolated from coastal sediment.</title>
        <authorList>
            <person name="Liu X."/>
        </authorList>
    </citation>
    <scope>NUCLEOTIDE SEQUENCE [LARGE SCALE GENOMIC DNA]</scope>
    <source>
        <strain evidence="15 16">G2</strain>
    </source>
</reference>
<evidence type="ECO:0000256" key="2">
    <source>
        <dbReference type="ARBA" id="ARBA00022475"/>
    </source>
</evidence>
<keyword evidence="4" id="KW-0808">Transferase</keyword>
<dbReference type="EMBL" id="CP054020">
    <property type="protein sequence ID" value="QKI89796.1"/>
    <property type="molecule type" value="Genomic_DNA"/>
</dbReference>
<keyword evidence="2" id="KW-1003">Cell membrane</keyword>
<protein>
    <recommendedName>
        <fullName evidence="12">Cardiolipin synthase</fullName>
        <ecNumber evidence="12">2.7.8.-</ecNumber>
    </recommendedName>
</protein>
<evidence type="ECO:0000256" key="11">
    <source>
        <dbReference type="ARBA" id="ARBA00023264"/>
    </source>
</evidence>
<evidence type="ECO:0000256" key="1">
    <source>
        <dbReference type="ARBA" id="ARBA00004651"/>
    </source>
</evidence>
<evidence type="ECO:0000256" key="5">
    <source>
        <dbReference type="ARBA" id="ARBA00022692"/>
    </source>
</evidence>
<dbReference type="SMART" id="SM00155">
    <property type="entry name" value="PLDc"/>
    <property type="match status" value="2"/>
</dbReference>
<feature type="domain" description="PLD phosphodiesterase" evidence="14">
    <location>
        <begin position="210"/>
        <end position="237"/>
    </location>
</feature>
<evidence type="ECO:0000313" key="15">
    <source>
        <dbReference type="EMBL" id="QKI89796.1"/>
    </source>
</evidence>
<keyword evidence="7 13" id="KW-1133">Transmembrane helix</keyword>
<evidence type="ECO:0000313" key="16">
    <source>
        <dbReference type="Proteomes" id="UP000504724"/>
    </source>
</evidence>
<dbReference type="InterPro" id="IPR027379">
    <property type="entry name" value="CLS_N"/>
</dbReference>
<dbReference type="SUPFAM" id="SSF56024">
    <property type="entry name" value="Phospholipase D/nuclease"/>
    <property type="match status" value="2"/>
</dbReference>
<feature type="domain" description="PLD phosphodiesterase" evidence="14">
    <location>
        <begin position="387"/>
        <end position="414"/>
    </location>
</feature>
<feature type="transmembrane region" description="Helical" evidence="13">
    <location>
        <begin position="7"/>
        <end position="25"/>
    </location>
</feature>
<dbReference type="RefSeq" id="WP_173285940.1">
    <property type="nucleotide sequence ID" value="NZ_CP054020.1"/>
</dbReference>
<evidence type="ECO:0000256" key="8">
    <source>
        <dbReference type="ARBA" id="ARBA00023098"/>
    </source>
</evidence>
<dbReference type="Gene3D" id="3.30.870.10">
    <property type="entry name" value="Endonuclease Chain A"/>
    <property type="match status" value="2"/>
</dbReference>
<dbReference type="Pfam" id="PF13396">
    <property type="entry name" value="PLDc_N"/>
    <property type="match status" value="1"/>
</dbReference>
<comment type="subcellular location">
    <subcellularLocation>
        <location evidence="1">Cell membrane</location>
        <topology evidence="1">Multi-pass membrane protein</topology>
    </subcellularLocation>
</comment>
<keyword evidence="16" id="KW-1185">Reference proteome</keyword>
<evidence type="ECO:0000259" key="14">
    <source>
        <dbReference type="PROSITE" id="PS50035"/>
    </source>
</evidence>
<keyword evidence="6" id="KW-0677">Repeat</keyword>
<sequence>MDIGFNPLLAIFYFAYIFLVLSAVVHMLYQKRSPQNLTVWLLTLLLLPYLGILLYLIFGSRKLLYKRNKPNIVIPIKPRDSLVIPAENPLARQVDQLLVADQIACTTGGNQVELLDDSSQAFEAFMQALQKAQSRIHIETYIFELDVTGERILHALTEKARQGVEVRLLLDAVGSFALYRRPKALRPLLAAGGQVAFFQPVFKNFFNSQVNLRNHRKIYLFDDALGFTGGMNLSNDYLGSESDKPKNGRWKDLLFQMQGPVLSHYHIVFNEDWRYSTQESLPQIEIREISTTEKLVQTIPSGPDIHKEPLFESLMQAVYAARQEIVIVSPYFIPEGSIMTALMIAMKRGVKVILVSPEKSDHLIFDLGRSSYLRELHEAGGEIHFYTGKMLHAKLVFIDREAMLFGTANLDYRSLFINHELTSWVYDPLLIKQAGQWVEEVVAESQHYQVPDTRGRRLFENFTRIFAPIL</sequence>
<evidence type="ECO:0000256" key="9">
    <source>
        <dbReference type="ARBA" id="ARBA00023136"/>
    </source>
</evidence>
<keyword evidence="3" id="KW-0444">Lipid biosynthesis</keyword>
<proteinExistence type="predicted"/>
<keyword evidence="5 13" id="KW-0812">Transmembrane</keyword>
<dbReference type="Pfam" id="PF13091">
    <property type="entry name" value="PLDc_2"/>
    <property type="match status" value="2"/>
</dbReference>
<dbReference type="GO" id="GO:0005886">
    <property type="term" value="C:plasma membrane"/>
    <property type="evidence" value="ECO:0007669"/>
    <property type="project" value="UniProtKB-SubCell"/>
</dbReference>
<dbReference type="NCBIfam" id="TIGR04265">
    <property type="entry name" value="bac_cardiolipin"/>
    <property type="match status" value="1"/>
</dbReference>
<dbReference type="EC" id="2.7.8.-" evidence="12"/>
<keyword evidence="9 13" id="KW-0472">Membrane</keyword>
<evidence type="ECO:0000256" key="4">
    <source>
        <dbReference type="ARBA" id="ARBA00022679"/>
    </source>
</evidence>
<evidence type="ECO:0000256" key="6">
    <source>
        <dbReference type="ARBA" id="ARBA00022737"/>
    </source>
</evidence>
<dbReference type="PROSITE" id="PS50035">
    <property type="entry name" value="PLD"/>
    <property type="match status" value="2"/>
</dbReference>
<keyword evidence="11" id="KW-1208">Phospholipid metabolism</keyword>
<dbReference type="Proteomes" id="UP000504724">
    <property type="component" value="Chromosome"/>
</dbReference>
<organism evidence="15 16">
    <name type="scientific">Thiomicrorhabdus xiamenensis</name>
    <dbReference type="NCBI Taxonomy" id="2739063"/>
    <lineage>
        <taxon>Bacteria</taxon>
        <taxon>Pseudomonadati</taxon>
        <taxon>Pseudomonadota</taxon>
        <taxon>Gammaproteobacteria</taxon>
        <taxon>Thiotrichales</taxon>
        <taxon>Piscirickettsiaceae</taxon>
        <taxon>Thiomicrorhabdus</taxon>
    </lineage>
</organism>
<keyword evidence="10" id="KW-0594">Phospholipid biosynthesis</keyword>
<dbReference type="InterPro" id="IPR025202">
    <property type="entry name" value="PLD-like_dom"/>
</dbReference>
<feature type="transmembrane region" description="Helical" evidence="13">
    <location>
        <begin position="37"/>
        <end position="58"/>
    </location>
</feature>
<evidence type="ECO:0000256" key="10">
    <source>
        <dbReference type="ARBA" id="ARBA00023209"/>
    </source>
</evidence>
<dbReference type="PANTHER" id="PTHR21248">
    <property type="entry name" value="CARDIOLIPIN SYNTHASE"/>
    <property type="match status" value="1"/>
</dbReference>
<evidence type="ECO:0000256" key="13">
    <source>
        <dbReference type="SAM" id="Phobius"/>
    </source>
</evidence>
<dbReference type="KEGG" id="txa:HQN79_09540"/>
<gene>
    <name evidence="15" type="primary">cls</name>
    <name evidence="15" type="ORF">HQN79_09540</name>
</gene>
<dbReference type="InterPro" id="IPR022924">
    <property type="entry name" value="Cardiolipin_synthase"/>
</dbReference>
<accession>A0A7D4P5C1</accession>
<dbReference type="GO" id="GO:0032049">
    <property type="term" value="P:cardiolipin biosynthetic process"/>
    <property type="evidence" value="ECO:0007669"/>
    <property type="project" value="UniProtKB-UniRule"/>
</dbReference>
<evidence type="ECO:0000256" key="12">
    <source>
        <dbReference type="NCBIfam" id="TIGR04265"/>
    </source>
</evidence>
<dbReference type="PANTHER" id="PTHR21248:SF22">
    <property type="entry name" value="PHOSPHOLIPASE D"/>
    <property type="match status" value="1"/>
</dbReference>
<evidence type="ECO:0000256" key="3">
    <source>
        <dbReference type="ARBA" id="ARBA00022516"/>
    </source>
</evidence>
<name>A0A7D4P5C1_9GAMM</name>